<reference evidence="1" key="1">
    <citation type="submission" date="2021-05" db="EMBL/GenBank/DDBJ databases">
        <authorList>
            <person name="Alioto T."/>
            <person name="Alioto T."/>
            <person name="Gomez Garrido J."/>
        </authorList>
    </citation>
    <scope>NUCLEOTIDE SEQUENCE</scope>
</reference>
<sequence>MFDITSTLNSNKTWSHIKSFVTSNGILLVMFKRNLLAFAKFCIESSSWNYNDSSSQSIGDNIIIEIASVRDKLILLDSRGQLYHYKLGLCSPEQSLEKVGHLSCEEVLAACISKSFLICLTCDKSQTISVQCYNLESKAVKSCSFIQVKSSSSKYILRALAVGSSETVLIGCPDGSIVECSVDCSHIEILHQCSELVVDIFQLDDMFYFVQSDGCLLEYTNQGRVSIKYLPQSVPKRCQFIPPHSLVYCDDRTTFLYDMTESTGNELRVKGVIDLSHSEGILFLLTLQGLVYSLQDTTSDAFLTKIKQYDQLNRTLDTVDGELNAMAIFMRAQQLRCHFMTRLCITQGALDWSYKFSLDLTHTCDGVSFAKDSWCCHIGLTKHNIVLPLSYDLGSGDRIQLSFFLNDYVPTSYVNIKISLVSGSNGDLLIPVTDSVLTLLSFCSPSLPLSSPLPYQRTVEGVAGDILDRACVDIRHNFTRAAWERIHRDKSVTLKHGKDLIELCADERNRQLLIKSTSEEVSQSVAQIIKAGFISVGFLYSDYLRLNSLKQQAEIDQIEDTESSGVVANLNLNLVKSI</sequence>
<dbReference type="EMBL" id="HBUF01107927">
    <property type="protein sequence ID" value="CAG6639585.1"/>
    <property type="molecule type" value="Transcribed_RNA"/>
</dbReference>
<dbReference type="AlphaFoldDB" id="A0A8D8QY87"/>
<protein>
    <submittedName>
        <fullName evidence="1">Uncharacterized protein</fullName>
    </submittedName>
</protein>
<organism evidence="1">
    <name type="scientific">Cacopsylla melanoneura</name>
    <dbReference type="NCBI Taxonomy" id="428564"/>
    <lineage>
        <taxon>Eukaryota</taxon>
        <taxon>Metazoa</taxon>
        <taxon>Ecdysozoa</taxon>
        <taxon>Arthropoda</taxon>
        <taxon>Hexapoda</taxon>
        <taxon>Insecta</taxon>
        <taxon>Pterygota</taxon>
        <taxon>Neoptera</taxon>
        <taxon>Paraneoptera</taxon>
        <taxon>Hemiptera</taxon>
        <taxon>Sternorrhyncha</taxon>
        <taxon>Psylloidea</taxon>
        <taxon>Psyllidae</taxon>
        <taxon>Psyllinae</taxon>
        <taxon>Cacopsylla</taxon>
    </lineage>
</organism>
<proteinExistence type="predicted"/>
<evidence type="ECO:0000313" key="1">
    <source>
        <dbReference type="EMBL" id="CAG6639585.1"/>
    </source>
</evidence>
<accession>A0A8D8QY87</accession>
<name>A0A8D8QY87_9HEMI</name>